<gene>
    <name evidence="2" type="ORF">MKP09_12015</name>
</gene>
<comment type="caution">
    <text evidence="2">The sequence shown here is derived from an EMBL/GenBank/DDBJ whole genome shotgun (WGS) entry which is preliminary data.</text>
</comment>
<dbReference type="RefSeq" id="WP_240830245.1">
    <property type="nucleotide sequence ID" value="NZ_JAKWBL010000002.1"/>
</dbReference>
<evidence type="ECO:0000313" key="2">
    <source>
        <dbReference type="EMBL" id="MCH5598581.1"/>
    </source>
</evidence>
<keyword evidence="3" id="KW-1185">Reference proteome</keyword>
<keyword evidence="1" id="KW-1133">Transmembrane helix</keyword>
<keyword evidence="1" id="KW-0472">Membrane</keyword>
<sequence>MNDQQNNIILLDAVERYIMGDMNPDERLHFENLRKADSEVDQMVVEHTLFVQKMNRFNQWQKFQTSLNEVHHSLSAQGKIDAEKPKGGRVLYIFNKFKKTAAIAASIAGITALIVSGIVGSVTPKAPTNQFEILKKILIHLLRNQEFRIGK</sequence>
<organism evidence="2 3">
    <name type="scientific">Niabella ginsengisoli</name>
    <dbReference type="NCBI Taxonomy" id="522298"/>
    <lineage>
        <taxon>Bacteria</taxon>
        <taxon>Pseudomonadati</taxon>
        <taxon>Bacteroidota</taxon>
        <taxon>Chitinophagia</taxon>
        <taxon>Chitinophagales</taxon>
        <taxon>Chitinophagaceae</taxon>
        <taxon>Niabella</taxon>
    </lineage>
</organism>
<evidence type="ECO:0000256" key="1">
    <source>
        <dbReference type="SAM" id="Phobius"/>
    </source>
</evidence>
<dbReference type="EMBL" id="JAKWBL010000002">
    <property type="protein sequence ID" value="MCH5598581.1"/>
    <property type="molecule type" value="Genomic_DNA"/>
</dbReference>
<feature type="transmembrane region" description="Helical" evidence="1">
    <location>
        <begin position="101"/>
        <end position="122"/>
    </location>
</feature>
<accession>A0ABS9SJV2</accession>
<proteinExistence type="predicted"/>
<reference evidence="2 3" key="1">
    <citation type="submission" date="2022-02" db="EMBL/GenBank/DDBJ databases">
        <authorList>
            <person name="Min J."/>
        </authorList>
    </citation>
    <scope>NUCLEOTIDE SEQUENCE [LARGE SCALE GENOMIC DNA]</scope>
    <source>
        <strain evidence="2 3">GR10-1</strain>
    </source>
</reference>
<dbReference type="Proteomes" id="UP001202248">
    <property type="component" value="Unassembled WGS sequence"/>
</dbReference>
<evidence type="ECO:0000313" key="3">
    <source>
        <dbReference type="Proteomes" id="UP001202248"/>
    </source>
</evidence>
<keyword evidence="1" id="KW-0812">Transmembrane</keyword>
<protein>
    <submittedName>
        <fullName evidence="2">Uncharacterized protein</fullName>
    </submittedName>
</protein>
<name>A0ABS9SJV2_9BACT</name>